<dbReference type="SUPFAM" id="SSF52833">
    <property type="entry name" value="Thioredoxin-like"/>
    <property type="match status" value="1"/>
</dbReference>
<dbReference type="PROSITE" id="PS51352">
    <property type="entry name" value="THIOREDOXIN_2"/>
    <property type="match status" value="1"/>
</dbReference>
<evidence type="ECO:0000256" key="2">
    <source>
        <dbReference type="ARBA" id="ARBA00023008"/>
    </source>
</evidence>
<accession>A0A934IX18</accession>
<dbReference type="InterPro" id="IPR036249">
    <property type="entry name" value="Thioredoxin-like_sf"/>
</dbReference>
<dbReference type="RefSeq" id="WP_198875942.1">
    <property type="nucleotide sequence ID" value="NZ_JAEKMH010000002.1"/>
</dbReference>
<feature type="disulfide bond" description="Redox-active" evidence="4">
    <location>
        <begin position="81"/>
        <end position="85"/>
    </location>
</feature>
<sequence length="206" mass="22761">MTLLRIARFALWSSVLVVGTATATLYLVRPAPQLQAAAVVSNGQSSLGKAPYELVDTRGNAFNPQVMTGAPTLLFFGFTQCPDICPTSVADIMLWYEQLGEEAADLRSYFVTIDPERDTYRRIAEYLSWTKRIVGVTGTPEEIAAVAASWGVHYEKISEPDGGYTMDHTSAVYLIDRQGEFVTFISYGEETSVAVEKLRSFLRSQP</sequence>
<keyword evidence="5" id="KW-1133">Transmembrane helix</keyword>
<dbReference type="CDD" id="cd02968">
    <property type="entry name" value="SCO"/>
    <property type="match status" value="1"/>
</dbReference>
<keyword evidence="8" id="KW-1185">Reference proteome</keyword>
<dbReference type="PANTHER" id="PTHR12151">
    <property type="entry name" value="ELECTRON TRANSPORT PROTIN SCO1/SENC FAMILY MEMBER"/>
    <property type="match status" value="1"/>
</dbReference>
<evidence type="ECO:0000256" key="4">
    <source>
        <dbReference type="PIRSR" id="PIRSR603782-2"/>
    </source>
</evidence>
<feature type="binding site" evidence="3">
    <location>
        <position position="81"/>
    </location>
    <ligand>
        <name>Cu cation</name>
        <dbReference type="ChEBI" id="CHEBI:23378"/>
    </ligand>
</feature>
<proteinExistence type="inferred from homology"/>
<evidence type="ECO:0000256" key="5">
    <source>
        <dbReference type="SAM" id="Phobius"/>
    </source>
</evidence>
<keyword evidence="5" id="KW-0472">Membrane</keyword>
<reference evidence="7" key="1">
    <citation type="submission" date="2020-12" db="EMBL/GenBank/DDBJ databases">
        <title>Devosia sp. MSA67 isolated from Mo River.</title>
        <authorList>
            <person name="Ma F."/>
            <person name="Zi Z."/>
        </authorList>
    </citation>
    <scope>NUCLEOTIDE SEQUENCE</scope>
    <source>
        <strain evidence="7">MSA67</strain>
    </source>
</reference>
<dbReference type="PANTHER" id="PTHR12151:SF25">
    <property type="entry name" value="LINALOOL DEHYDRATASE_ISOMERASE DOMAIN-CONTAINING PROTEIN"/>
    <property type="match status" value="1"/>
</dbReference>
<name>A0A934IX18_9HYPH</name>
<feature type="transmembrane region" description="Helical" evidence="5">
    <location>
        <begin position="6"/>
        <end position="28"/>
    </location>
</feature>
<evidence type="ECO:0000313" key="8">
    <source>
        <dbReference type="Proteomes" id="UP000602124"/>
    </source>
</evidence>
<evidence type="ECO:0000256" key="3">
    <source>
        <dbReference type="PIRSR" id="PIRSR603782-1"/>
    </source>
</evidence>
<protein>
    <submittedName>
        <fullName evidence="7">SCO family protein</fullName>
    </submittedName>
</protein>
<comment type="caution">
    <text evidence="7">The sequence shown here is derived from an EMBL/GenBank/DDBJ whole genome shotgun (WGS) entry which is preliminary data.</text>
</comment>
<keyword evidence="2 3" id="KW-0186">Copper</keyword>
<feature type="binding site" evidence="3">
    <location>
        <position position="85"/>
    </location>
    <ligand>
        <name>Cu cation</name>
        <dbReference type="ChEBI" id="CHEBI:23378"/>
    </ligand>
</feature>
<keyword evidence="4" id="KW-1015">Disulfide bond</keyword>
<dbReference type="Pfam" id="PF02630">
    <property type="entry name" value="SCO1-SenC"/>
    <property type="match status" value="1"/>
</dbReference>
<dbReference type="FunFam" id="3.40.30.10:FF:000013">
    <property type="entry name" value="Blast:Protein SCO1 homolog, mitochondrial"/>
    <property type="match status" value="1"/>
</dbReference>
<evidence type="ECO:0000259" key="6">
    <source>
        <dbReference type="PROSITE" id="PS51352"/>
    </source>
</evidence>
<organism evidence="7 8">
    <name type="scientific">Devosia sediminis</name>
    <dbReference type="NCBI Taxonomy" id="2798801"/>
    <lineage>
        <taxon>Bacteria</taxon>
        <taxon>Pseudomonadati</taxon>
        <taxon>Pseudomonadota</taxon>
        <taxon>Alphaproteobacteria</taxon>
        <taxon>Hyphomicrobiales</taxon>
        <taxon>Devosiaceae</taxon>
        <taxon>Devosia</taxon>
    </lineage>
</organism>
<feature type="domain" description="Thioredoxin" evidence="6">
    <location>
        <begin position="25"/>
        <end position="206"/>
    </location>
</feature>
<evidence type="ECO:0000256" key="1">
    <source>
        <dbReference type="ARBA" id="ARBA00010996"/>
    </source>
</evidence>
<dbReference type="GO" id="GO:0046872">
    <property type="term" value="F:metal ion binding"/>
    <property type="evidence" value="ECO:0007669"/>
    <property type="project" value="UniProtKB-KW"/>
</dbReference>
<dbReference type="Gene3D" id="3.40.30.10">
    <property type="entry name" value="Glutaredoxin"/>
    <property type="match status" value="1"/>
</dbReference>
<dbReference type="EMBL" id="JAEKMH010000002">
    <property type="protein sequence ID" value="MBJ3784706.1"/>
    <property type="molecule type" value="Genomic_DNA"/>
</dbReference>
<gene>
    <name evidence="7" type="ORF">JEQ47_08250</name>
</gene>
<dbReference type="AlphaFoldDB" id="A0A934IX18"/>
<dbReference type="Proteomes" id="UP000602124">
    <property type="component" value="Unassembled WGS sequence"/>
</dbReference>
<keyword evidence="5" id="KW-0812">Transmembrane</keyword>
<feature type="binding site" evidence="3">
    <location>
        <position position="168"/>
    </location>
    <ligand>
        <name>Cu cation</name>
        <dbReference type="ChEBI" id="CHEBI:23378"/>
    </ligand>
</feature>
<dbReference type="InterPro" id="IPR003782">
    <property type="entry name" value="SCO1/SenC"/>
</dbReference>
<keyword evidence="3" id="KW-0479">Metal-binding</keyword>
<dbReference type="InterPro" id="IPR013766">
    <property type="entry name" value="Thioredoxin_domain"/>
</dbReference>
<evidence type="ECO:0000313" key="7">
    <source>
        <dbReference type="EMBL" id="MBJ3784706.1"/>
    </source>
</evidence>
<comment type="similarity">
    <text evidence="1">Belongs to the SCO1/2 family.</text>
</comment>